<organism evidence="1 2">
    <name type="scientific">Gossypium arboreum</name>
    <name type="common">Tree cotton</name>
    <name type="synonym">Gossypium nanking</name>
    <dbReference type="NCBI Taxonomy" id="29729"/>
    <lineage>
        <taxon>Eukaryota</taxon>
        <taxon>Viridiplantae</taxon>
        <taxon>Streptophyta</taxon>
        <taxon>Embryophyta</taxon>
        <taxon>Tracheophyta</taxon>
        <taxon>Spermatophyta</taxon>
        <taxon>Magnoliopsida</taxon>
        <taxon>eudicotyledons</taxon>
        <taxon>Gunneridae</taxon>
        <taxon>Pentapetalae</taxon>
        <taxon>rosids</taxon>
        <taxon>malvids</taxon>
        <taxon>Malvales</taxon>
        <taxon>Malvaceae</taxon>
        <taxon>Malvoideae</taxon>
        <taxon>Gossypium</taxon>
    </lineage>
</organism>
<dbReference type="Proteomes" id="UP001358586">
    <property type="component" value="Chromosome 13"/>
</dbReference>
<evidence type="ECO:0000313" key="2">
    <source>
        <dbReference type="Proteomes" id="UP001358586"/>
    </source>
</evidence>
<gene>
    <name evidence="1" type="ORF">PVK06_048485</name>
</gene>
<sequence>MALEIVLKNEESQHHSSSVRDFDVWATIERRFAAKSSVKISNLKHVLYSQMKASITQVSLDLLTEMLLDCGAIQLNFLPVVPMQANLVSQQKGNGESQSKQSTSSGYNRNYSQLYKQHFRGGIHNVEVLIVVGDMEVDFSQLASMSTV</sequence>
<evidence type="ECO:0000313" key="1">
    <source>
        <dbReference type="EMBL" id="KAK5772206.1"/>
    </source>
</evidence>
<protein>
    <submittedName>
        <fullName evidence="1">Uncharacterized protein</fullName>
    </submittedName>
</protein>
<name>A0ABR0MFZ5_GOSAR</name>
<accession>A0ABR0MFZ5</accession>
<reference evidence="1 2" key="1">
    <citation type="submission" date="2023-03" db="EMBL/GenBank/DDBJ databases">
        <title>WGS of Gossypium arboreum.</title>
        <authorList>
            <person name="Yu D."/>
        </authorList>
    </citation>
    <scope>NUCLEOTIDE SEQUENCE [LARGE SCALE GENOMIC DNA]</scope>
    <source>
        <tissue evidence="1">Leaf</tissue>
    </source>
</reference>
<proteinExistence type="predicted"/>
<comment type="caution">
    <text evidence="1">The sequence shown here is derived from an EMBL/GenBank/DDBJ whole genome shotgun (WGS) entry which is preliminary data.</text>
</comment>
<dbReference type="EMBL" id="JARKNE010000013">
    <property type="protein sequence ID" value="KAK5772206.1"/>
    <property type="molecule type" value="Genomic_DNA"/>
</dbReference>
<keyword evidence="2" id="KW-1185">Reference proteome</keyword>